<accession>A0A284QMW7</accession>
<name>A0A284QMW7_ARMOS</name>
<keyword evidence="2" id="KW-1185">Reference proteome</keyword>
<dbReference type="Proteomes" id="UP000219338">
    <property type="component" value="Unassembled WGS sequence"/>
</dbReference>
<sequence>MVYICRKRDMGANYEMSSIICDEIPPYENPTATNCLHHEKLAYLTLLSLAFIDLCRVRVRVRVHGNSELAKELERRLEKETHEPWLALQEAMDQDKGTNEAYSRQLARYHAWFSMDHCQGKPHVAAITVAAHHVAHYFKWEARRPKVNDKGTVDYSSDVDCPGHQPLSKTIENHRFNHQHEPAVICFLYSGVLALRVECSNRLGYRQWATIIR</sequence>
<reference evidence="2" key="1">
    <citation type="journal article" date="2017" name="Nat. Ecol. Evol.">
        <title>Genome expansion and lineage-specific genetic innovations in the forest pathogenic fungi Armillaria.</title>
        <authorList>
            <person name="Sipos G."/>
            <person name="Prasanna A.N."/>
            <person name="Walter M.C."/>
            <person name="O'Connor E."/>
            <person name="Balint B."/>
            <person name="Krizsan K."/>
            <person name="Kiss B."/>
            <person name="Hess J."/>
            <person name="Varga T."/>
            <person name="Slot J."/>
            <person name="Riley R."/>
            <person name="Boka B."/>
            <person name="Rigling D."/>
            <person name="Barry K."/>
            <person name="Lee J."/>
            <person name="Mihaltcheva S."/>
            <person name="LaButti K."/>
            <person name="Lipzen A."/>
            <person name="Waldron R."/>
            <person name="Moloney N.M."/>
            <person name="Sperisen C."/>
            <person name="Kredics L."/>
            <person name="Vagvoelgyi C."/>
            <person name="Patrignani A."/>
            <person name="Fitzpatrick D."/>
            <person name="Nagy I."/>
            <person name="Doyle S."/>
            <person name="Anderson J.B."/>
            <person name="Grigoriev I.V."/>
            <person name="Gueldener U."/>
            <person name="Muensterkoetter M."/>
            <person name="Nagy L.G."/>
        </authorList>
    </citation>
    <scope>NUCLEOTIDE SEQUENCE [LARGE SCALE GENOMIC DNA]</scope>
    <source>
        <strain evidence="2">C18/9</strain>
    </source>
</reference>
<dbReference type="EMBL" id="FUEG01000001">
    <property type="protein sequence ID" value="SJK97809.1"/>
    <property type="molecule type" value="Genomic_DNA"/>
</dbReference>
<dbReference type="AlphaFoldDB" id="A0A284QMW7"/>
<evidence type="ECO:0000313" key="1">
    <source>
        <dbReference type="EMBL" id="SJK97809.1"/>
    </source>
</evidence>
<dbReference type="OrthoDB" id="3065555at2759"/>
<evidence type="ECO:0000313" key="2">
    <source>
        <dbReference type="Proteomes" id="UP000219338"/>
    </source>
</evidence>
<gene>
    <name evidence="1" type="ORF">ARMOST_01064</name>
</gene>
<organism evidence="1 2">
    <name type="scientific">Armillaria ostoyae</name>
    <name type="common">Armillaria root rot fungus</name>
    <dbReference type="NCBI Taxonomy" id="47428"/>
    <lineage>
        <taxon>Eukaryota</taxon>
        <taxon>Fungi</taxon>
        <taxon>Dikarya</taxon>
        <taxon>Basidiomycota</taxon>
        <taxon>Agaricomycotina</taxon>
        <taxon>Agaricomycetes</taxon>
        <taxon>Agaricomycetidae</taxon>
        <taxon>Agaricales</taxon>
        <taxon>Marasmiineae</taxon>
        <taxon>Physalacriaceae</taxon>
        <taxon>Armillaria</taxon>
    </lineage>
</organism>
<protein>
    <submittedName>
        <fullName evidence="1">Uncharacterized protein</fullName>
    </submittedName>
</protein>
<proteinExistence type="predicted"/>